<name>A0A7L7KQY9_9MOLU</name>
<dbReference type="AlphaFoldDB" id="A0A7L7KQY9"/>
<dbReference type="NCBIfam" id="TIGR02543">
    <property type="entry name" value="List_Bact_rpt"/>
    <property type="match status" value="1"/>
</dbReference>
<comment type="subcellular location">
    <subcellularLocation>
        <location evidence="1">Cell envelope</location>
    </subcellularLocation>
</comment>
<dbReference type="Gene3D" id="2.60.40.4270">
    <property type="entry name" value="Listeria-Bacteroides repeat domain"/>
    <property type="match status" value="2"/>
</dbReference>
<dbReference type="PANTHER" id="PTHR35936">
    <property type="entry name" value="MEMBRANE-BOUND LYTIC MUREIN TRANSGLYCOSYLASE F"/>
    <property type="match status" value="1"/>
</dbReference>
<dbReference type="SUPFAM" id="SSF53850">
    <property type="entry name" value="Periplasmic binding protein-like II"/>
    <property type="match status" value="1"/>
</dbReference>
<dbReference type="PANTHER" id="PTHR35936:SF17">
    <property type="entry name" value="ARGININE-BINDING EXTRACELLULAR PROTEIN ARTP"/>
    <property type="match status" value="1"/>
</dbReference>
<evidence type="ECO:0000313" key="5">
    <source>
        <dbReference type="Proteomes" id="UP000514720"/>
    </source>
</evidence>
<dbReference type="KEGG" id="xcl:G4Z02_05085"/>
<evidence type="ECO:0000256" key="2">
    <source>
        <dbReference type="ARBA" id="ARBA00022729"/>
    </source>
</evidence>
<keyword evidence="5" id="KW-1185">Reference proteome</keyword>
<dbReference type="Pfam" id="PF00497">
    <property type="entry name" value="SBP_bac_3"/>
    <property type="match status" value="1"/>
</dbReference>
<dbReference type="EMBL" id="CP048914">
    <property type="protein sequence ID" value="QMS85143.1"/>
    <property type="molecule type" value="Genomic_DNA"/>
</dbReference>
<protein>
    <submittedName>
        <fullName evidence="4">Transporter substrate-binding domain-containing protein</fullName>
    </submittedName>
</protein>
<dbReference type="GO" id="GO:0030313">
    <property type="term" value="C:cell envelope"/>
    <property type="evidence" value="ECO:0007669"/>
    <property type="project" value="UniProtKB-SubCell"/>
</dbReference>
<organism evidence="4 5">
    <name type="scientific">Candidatus Xianfuyuplasma coldseepsis</name>
    <dbReference type="NCBI Taxonomy" id="2782163"/>
    <lineage>
        <taxon>Bacteria</taxon>
        <taxon>Bacillati</taxon>
        <taxon>Mycoplasmatota</taxon>
        <taxon>Mollicutes</taxon>
        <taxon>Candidatus Izemoplasmatales</taxon>
        <taxon>Candidatus Izemoplasmataceae</taxon>
        <taxon>Candidatus Xianfuyuplasma</taxon>
    </lineage>
</organism>
<evidence type="ECO:0000256" key="1">
    <source>
        <dbReference type="ARBA" id="ARBA00004196"/>
    </source>
</evidence>
<evidence type="ECO:0000313" key="4">
    <source>
        <dbReference type="EMBL" id="QMS85143.1"/>
    </source>
</evidence>
<gene>
    <name evidence="4" type="ORF">G4Z02_05085</name>
</gene>
<dbReference type="InterPro" id="IPR013378">
    <property type="entry name" value="InlB-like_B-rpt"/>
</dbReference>
<evidence type="ECO:0000259" key="3">
    <source>
        <dbReference type="SMART" id="SM00062"/>
    </source>
</evidence>
<proteinExistence type="predicted"/>
<sequence length="411" mass="44832">MMKIFSMLGIVLLVFLFVGCSTPEVEPIEFTVTFETDGGTDIGPISVTDGRSVAEPTVPQKEGYTFEGWFTDSTLNSSYDFSNAVVGDLTLHAKWVANVVYHVVTFVNVDETVIDTQTLEQGTEIVFPDNPVQSGCTFDGWILDEETITSLTLVEDTTLQAKYTCSEALKVGMDLRYPPFETVTLNQVPEGISVDIAYAFGEYIGRQIEIVNMDFGSLIAAVNSGDIDIIIASMSITESREELVDFSDPYFYFKLISLVNKDFATTNGITSSSTIEDIVAIEDVNFVGIASQVSVTIPESYGKNVTETTDLSTAIESVVQGTADVLIMSANPIVNGHNANPDDTIIVWDAFLSAAIGMAVQEGNTILLNQANNFIATFSDIGGLYDQLSEKWDDAILDELGEYGLEFYINE</sequence>
<reference evidence="4 5" key="1">
    <citation type="submission" date="2020-02" db="EMBL/GenBank/DDBJ databases">
        <authorList>
            <person name="Zheng R.K."/>
            <person name="Sun C.M."/>
        </authorList>
    </citation>
    <scope>NUCLEOTIDE SEQUENCE [LARGE SCALE GENOMIC DNA]</scope>
    <source>
        <strain evidence="5">zrk13</strain>
    </source>
</reference>
<dbReference type="Proteomes" id="UP000514720">
    <property type="component" value="Chromosome"/>
</dbReference>
<keyword evidence="2" id="KW-0732">Signal</keyword>
<dbReference type="InterPro" id="IPR001638">
    <property type="entry name" value="Solute-binding_3/MltF_N"/>
</dbReference>
<dbReference type="PROSITE" id="PS51257">
    <property type="entry name" value="PROKAR_LIPOPROTEIN"/>
    <property type="match status" value="1"/>
</dbReference>
<dbReference type="InterPro" id="IPR042229">
    <property type="entry name" value="Listeria/Bacterioides_rpt_sf"/>
</dbReference>
<feature type="domain" description="Solute-binding protein family 3/N-terminal" evidence="3">
    <location>
        <begin position="168"/>
        <end position="396"/>
    </location>
</feature>
<dbReference type="SMART" id="SM00062">
    <property type="entry name" value="PBPb"/>
    <property type="match status" value="1"/>
</dbReference>
<dbReference type="Gene3D" id="3.40.190.10">
    <property type="entry name" value="Periplasmic binding protein-like II"/>
    <property type="match status" value="2"/>
</dbReference>
<accession>A0A7L7KQY9</accession>
<dbReference type="RefSeq" id="WP_258876918.1">
    <property type="nucleotide sequence ID" value="NZ_CP048914.1"/>
</dbReference>
<dbReference type="Pfam" id="PF09479">
    <property type="entry name" value="Flg_new"/>
    <property type="match status" value="2"/>
</dbReference>